<reference evidence="2 3" key="1">
    <citation type="journal article" date="2019" name="Sci. Rep.">
        <title>Orb-weaving spider Araneus ventricosus genome elucidates the spidroin gene catalogue.</title>
        <authorList>
            <person name="Kono N."/>
            <person name="Nakamura H."/>
            <person name="Ohtoshi R."/>
            <person name="Moran D.A.P."/>
            <person name="Shinohara A."/>
            <person name="Yoshida Y."/>
            <person name="Fujiwara M."/>
            <person name="Mori M."/>
            <person name="Tomita M."/>
            <person name="Arakawa K."/>
        </authorList>
    </citation>
    <scope>NUCLEOTIDE SEQUENCE [LARGE SCALE GENOMIC DNA]</scope>
</reference>
<comment type="caution">
    <text evidence="2">The sequence shown here is derived from an EMBL/GenBank/DDBJ whole genome shotgun (WGS) entry which is preliminary data.</text>
</comment>
<name>A0A4Y2M357_ARAVE</name>
<feature type="compositionally biased region" description="Polar residues" evidence="1">
    <location>
        <begin position="68"/>
        <end position="77"/>
    </location>
</feature>
<organism evidence="2 3">
    <name type="scientific">Araneus ventricosus</name>
    <name type="common">Orbweaver spider</name>
    <name type="synonym">Epeira ventricosa</name>
    <dbReference type="NCBI Taxonomy" id="182803"/>
    <lineage>
        <taxon>Eukaryota</taxon>
        <taxon>Metazoa</taxon>
        <taxon>Ecdysozoa</taxon>
        <taxon>Arthropoda</taxon>
        <taxon>Chelicerata</taxon>
        <taxon>Arachnida</taxon>
        <taxon>Araneae</taxon>
        <taxon>Araneomorphae</taxon>
        <taxon>Entelegynae</taxon>
        <taxon>Araneoidea</taxon>
        <taxon>Araneidae</taxon>
        <taxon>Araneus</taxon>
    </lineage>
</organism>
<evidence type="ECO:0000256" key="1">
    <source>
        <dbReference type="SAM" id="MobiDB-lite"/>
    </source>
</evidence>
<proteinExistence type="predicted"/>
<protein>
    <submittedName>
        <fullName evidence="2">Uncharacterized protein</fullName>
    </submittedName>
</protein>
<sequence>MIRHRRANRHYRRIFLIECGAFLFEIVIVDCSLFENGTFRRPDTVLGDNGTGYQKTVQATRKQDRLPENSTGYQKTGQAIRKGDRLPENGKYGHITHKQSACIP</sequence>
<feature type="region of interest" description="Disordered" evidence="1">
    <location>
        <begin position="45"/>
        <end position="104"/>
    </location>
</feature>
<keyword evidence="3" id="KW-1185">Reference proteome</keyword>
<evidence type="ECO:0000313" key="3">
    <source>
        <dbReference type="Proteomes" id="UP000499080"/>
    </source>
</evidence>
<accession>A0A4Y2M357</accession>
<dbReference type="Proteomes" id="UP000499080">
    <property type="component" value="Unassembled WGS sequence"/>
</dbReference>
<dbReference type="EMBL" id="BGPR01006706">
    <property type="protein sequence ID" value="GBN21202.1"/>
    <property type="molecule type" value="Genomic_DNA"/>
</dbReference>
<gene>
    <name evidence="2" type="ORF">AVEN_125235_1</name>
</gene>
<evidence type="ECO:0000313" key="2">
    <source>
        <dbReference type="EMBL" id="GBN21202.1"/>
    </source>
</evidence>
<feature type="compositionally biased region" description="Polar residues" evidence="1">
    <location>
        <begin position="51"/>
        <end position="60"/>
    </location>
</feature>
<dbReference type="AlphaFoldDB" id="A0A4Y2M357"/>